<sequence>MHGFERFCVLFKLKKYAVKVLRLFKKSTTSTNTGHIAKQKKMNFSQKFKGAYNVFRH</sequence>
<gene>
    <name evidence="1" type="ORF">MENT_LOCUS30544</name>
</gene>
<reference evidence="1 2" key="1">
    <citation type="submission" date="2020-08" db="EMBL/GenBank/DDBJ databases">
        <authorList>
            <person name="Koutsovoulos G."/>
            <person name="Danchin GJ E."/>
        </authorList>
    </citation>
    <scope>NUCLEOTIDE SEQUENCE [LARGE SCALE GENOMIC DNA]</scope>
</reference>
<proteinExistence type="predicted"/>
<organism evidence="1 2">
    <name type="scientific">Meloidogyne enterolobii</name>
    <name type="common">Root-knot nematode worm</name>
    <name type="synonym">Meloidogyne mayaguensis</name>
    <dbReference type="NCBI Taxonomy" id="390850"/>
    <lineage>
        <taxon>Eukaryota</taxon>
        <taxon>Metazoa</taxon>
        <taxon>Ecdysozoa</taxon>
        <taxon>Nematoda</taxon>
        <taxon>Chromadorea</taxon>
        <taxon>Rhabditida</taxon>
        <taxon>Tylenchina</taxon>
        <taxon>Tylenchomorpha</taxon>
        <taxon>Tylenchoidea</taxon>
        <taxon>Meloidogynidae</taxon>
        <taxon>Meloidogyninae</taxon>
        <taxon>Meloidogyne</taxon>
    </lineage>
</organism>
<name>A0A6V7VUH5_MELEN</name>
<dbReference type="Proteomes" id="UP000580250">
    <property type="component" value="Unassembled WGS sequence"/>
</dbReference>
<dbReference type="AlphaFoldDB" id="A0A6V7VUH5"/>
<comment type="caution">
    <text evidence="1">The sequence shown here is derived from an EMBL/GenBank/DDBJ whole genome shotgun (WGS) entry which is preliminary data.</text>
</comment>
<dbReference type="EMBL" id="CAJEWN010000323">
    <property type="protein sequence ID" value="CAD2178597.1"/>
    <property type="molecule type" value="Genomic_DNA"/>
</dbReference>
<accession>A0A6V7VUH5</accession>
<evidence type="ECO:0000313" key="1">
    <source>
        <dbReference type="EMBL" id="CAD2178597.1"/>
    </source>
</evidence>
<protein>
    <submittedName>
        <fullName evidence="1">Uncharacterized protein</fullName>
    </submittedName>
</protein>
<evidence type="ECO:0000313" key="2">
    <source>
        <dbReference type="Proteomes" id="UP000580250"/>
    </source>
</evidence>